<dbReference type="SUPFAM" id="SSF55486">
    <property type="entry name" value="Metalloproteases ('zincins'), catalytic domain"/>
    <property type="match status" value="1"/>
</dbReference>
<comment type="subcellular location">
    <subcellularLocation>
        <location evidence="7">Cytoplasm</location>
    </subcellularLocation>
</comment>
<dbReference type="STRING" id="1802206.A3D35_01930"/>
<name>A0A1G2I4E1_9BACT</name>
<feature type="binding site" evidence="7">
    <location>
        <position position="115"/>
    </location>
    <ligand>
        <name>Zn(2+)</name>
        <dbReference type="ChEBI" id="CHEBI:29105"/>
        <note>catalytic</note>
    </ligand>
</feature>
<keyword evidence="7" id="KW-0690">Ribosome biogenesis</keyword>
<evidence type="ECO:0000313" key="9">
    <source>
        <dbReference type="Proteomes" id="UP000176421"/>
    </source>
</evidence>
<dbReference type="Proteomes" id="UP000176421">
    <property type="component" value="Unassembled WGS sequence"/>
</dbReference>
<evidence type="ECO:0000256" key="1">
    <source>
        <dbReference type="ARBA" id="ARBA00010875"/>
    </source>
</evidence>
<keyword evidence="5 7" id="KW-0378">Hydrolase</keyword>
<dbReference type="PANTHER" id="PTHR46986:SF1">
    <property type="entry name" value="ENDORIBONUCLEASE YBEY, CHLOROPLASTIC"/>
    <property type="match status" value="1"/>
</dbReference>
<dbReference type="InterPro" id="IPR002036">
    <property type="entry name" value="YbeY"/>
</dbReference>
<comment type="similarity">
    <text evidence="1 7">Belongs to the endoribonuclease YbeY family.</text>
</comment>
<evidence type="ECO:0000256" key="5">
    <source>
        <dbReference type="ARBA" id="ARBA00022801"/>
    </source>
</evidence>
<gene>
    <name evidence="7" type="primary">ybeY</name>
    <name evidence="8" type="ORF">A3D35_01930</name>
</gene>
<sequence length="136" mass="15919">MIEINNLTDFSVDKKIILGVAKKVLKGENKGIENLSIAFVYPEEIRKINKKYRRKDKPTDVLSFEKINNFKGEFLEVVICPEVVKEKALAEKKTFKEEMVKTLIHGILHCLGYDHEKSQKEEVVMQEKERYYLLKS</sequence>
<reference evidence="8 9" key="1">
    <citation type="journal article" date="2016" name="Nat. Commun.">
        <title>Thousands of microbial genomes shed light on interconnected biogeochemical processes in an aquifer system.</title>
        <authorList>
            <person name="Anantharaman K."/>
            <person name="Brown C.T."/>
            <person name="Hug L.A."/>
            <person name="Sharon I."/>
            <person name="Castelle C.J."/>
            <person name="Probst A.J."/>
            <person name="Thomas B.C."/>
            <person name="Singh A."/>
            <person name="Wilkins M.J."/>
            <person name="Karaoz U."/>
            <person name="Brodie E.L."/>
            <person name="Williams K.H."/>
            <person name="Hubbard S.S."/>
            <person name="Banfield J.F."/>
        </authorList>
    </citation>
    <scope>NUCLEOTIDE SEQUENCE [LARGE SCALE GENOMIC DNA]</scope>
</reference>
<dbReference type="NCBIfam" id="TIGR00043">
    <property type="entry name" value="rRNA maturation RNase YbeY"/>
    <property type="match status" value="1"/>
</dbReference>
<evidence type="ECO:0000256" key="7">
    <source>
        <dbReference type="HAMAP-Rule" id="MF_00009"/>
    </source>
</evidence>
<dbReference type="PANTHER" id="PTHR46986">
    <property type="entry name" value="ENDORIBONUCLEASE YBEY, CHLOROPLASTIC"/>
    <property type="match status" value="1"/>
</dbReference>
<comment type="function">
    <text evidence="7">Single strand-specific metallo-endoribonuclease involved in late-stage 70S ribosome quality control and in maturation of the 3' terminus of the 16S rRNA.</text>
</comment>
<evidence type="ECO:0000256" key="2">
    <source>
        <dbReference type="ARBA" id="ARBA00022722"/>
    </source>
</evidence>
<dbReference type="GO" id="GO:0004222">
    <property type="term" value="F:metalloendopeptidase activity"/>
    <property type="evidence" value="ECO:0007669"/>
    <property type="project" value="InterPro"/>
</dbReference>
<organism evidence="8 9">
    <name type="scientific">Candidatus Staskawiczbacteria bacterium RIFCSPHIGHO2_02_FULL_34_9</name>
    <dbReference type="NCBI Taxonomy" id="1802206"/>
    <lineage>
        <taxon>Bacteria</taxon>
        <taxon>Candidatus Staskawicziibacteriota</taxon>
    </lineage>
</organism>
<evidence type="ECO:0000313" key="8">
    <source>
        <dbReference type="EMBL" id="OGZ69605.1"/>
    </source>
</evidence>
<feature type="binding site" evidence="7">
    <location>
        <position position="109"/>
    </location>
    <ligand>
        <name>Zn(2+)</name>
        <dbReference type="ChEBI" id="CHEBI:29105"/>
        <note>catalytic</note>
    </ligand>
</feature>
<evidence type="ECO:0000256" key="6">
    <source>
        <dbReference type="ARBA" id="ARBA00022833"/>
    </source>
</evidence>
<dbReference type="EMBL" id="MHOS01000006">
    <property type="protein sequence ID" value="OGZ69605.1"/>
    <property type="molecule type" value="Genomic_DNA"/>
</dbReference>
<comment type="cofactor">
    <cofactor evidence="7">
        <name>Zn(2+)</name>
        <dbReference type="ChEBI" id="CHEBI:29105"/>
    </cofactor>
    <text evidence="7">Binds 1 zinc ion.</text>
</comment>
<dbReference type="AlphaFoldDB" id="A0A1G2I4E1"/>
<dbReference type="Pfam" id="PF02130">
    <property type="entry name" value="YbeY"/>
    <property type="match status" value="1"/>
</dbReference>
<keyword evidence="7" id="KW-0698">rRNA processing</keyword>
<proteinExistence type="inferred from homology"/>
<dbReference type="GO" id="GO:0004521">
    <property type="term" value="F:RNA endonuclease activity"/>
    <property type="evidence" value="ECO:0007669"/>
    <property type="project" value="UniProtKB-UniRule"/>
</dbReference>
<comment type="caution">
    <text evidence="8">The sequence shown here is derived from an EMBL/GenBank/DDBJ whole genome shotgun (WGS) entry which is preliminary data.</text>
</comment>
<feature type="binding site" evidence="7">
    <location>
        <position position="105"/>
    </location>
    <ligand>
        <name>Zn(2+)</name>
        <dbReference type="ChEBI" id="CHEBI:29105"/>
        <note>catalytic</note>
    </ligand>
</feature>
<dbReference type="EC" id="3.1.-.-" evidence="7"/>
<keyword evidence="3 7" id="KW-0479">Metal-binding</keyword>
<dbReference type="HAMAP" id="MF_00009">
    <property type="entry name" value="Endoribonucl_YbeY"/>
    <property type="match status" value="1"/>
</dbReference>
<keyword evidence="4 7" id="KW-0255">Endonuclease</keyword>
<dbReference type="GO" id="GO:0006364">
    <property type="term" value="P:rRNA processing"/>
    <property type="evidence" value="ECO:0007669"/>
    <property type="project" value="UniProtKB-UniRule"/>
</dbReference>
<dbReference type="GO" id="GO:0005737">
    <property type="term" value="C:cytoplasm"/>
    <property type="evidence" value="ECO:0007669"/>
    <property type="project" value="UniProtKB-SubCell"/>
</dbReference>
<keyword evidence="6 7" id="KW-0862">Zinc</keyword>
<dbReference type="Gene3D" id="3.40.390.30">
    <property type="entry name" value="Metalloproteases ('zincins'), catalytic domain"/>
    <property type="match status" value="1"/>
</dbReference>
<dbReference type="InterPro" id="IPR023091">
    <property type="entry name" value="MetalPrtase_cat_dom_sf_prd"/>
</dbReference>
<accession>A0A1G2I4E1</accession>
<keyword evidence="7" id="KW-0963">Cytoplasm</keyword>
<evidence type="ECO:0000256" key="4">
    <source>
        <dbReference type="ARBA" id="ARBA00022759"/>
    </source>
</evidence>
<keyword evidence="2 7" id="KW-0540">Nuclease</keyword>
<evidence type="ECO:0000256" key="3">
    <source>
        <dbReference type="ARBA" id="ARBA00022723"/>
    </source>
</evidence>
<dbReference type="GO" id="GO:0008270">
    <property type="term" value="F:zinc ion binding"/>
    <property type="evidence" value="ECO:0007669"/>
    <property type="project" value="UniProtKB-UniRule"/>
</dbReference>
<protein>
    <recommendedName>
        <fullName evidence="7">Endoribonuclease YbeY</fullName>
        <ecNumber evidence="7">3.1.-.-</ecNumber>
    </recommendedName>
</protein>